<organism evidence="2 3">
    <name type="scientific">Comamonas kerstersii</name>
    <dbReference type="NCBI Taxonomy" id="225992"/>
    <lineage>
        <taxon>Bacteria</taxon>
        <taxon>Pseudomonadati</taxon>
        <taxon>Pseudomonadota</taxon>
        <taxon>Betaproteobacteria</taxon>
        <taxon>Burkholderiales</taxon>
        <taxon>Comamonadaceae</taxon>
        <taxon>Comamonas</taxon>
    </lineage>
</organism>
<sequence>MRKLPVARLCWLAAISPDTSPESLRMRSRPWKEIHLLELIAVFLLACTVWFYLKTYWDFESNYQTWLETANNGEGMSRAEALGLSGDFLGGVLNPILSFFSFIALLFTLRLQRRELAATMEELKKSTLAAEANVRLFTEQIAAQRLDAFENTFFSLLKLFNSTFEKINAPLPAQHGTAASTPLQALMEQAHAQPSLEDARKLLMADHSEIDHFISVLFEMLKFIDQKFPKAGLHKEEAAQDGHSDRMFYANILKAIMNQDAFEVVAMYAATHQTQSPYYAFRQLIEKYELLEELDLRAVHRQKFLAGYAHYFAQLKPPVPL</sequence>
<evidence type="ECO:0000313" key="3">
    <source>
        <dbReference type="Proteomes" id="UP000242792"/>
    </source>
</evidence>
<dbReference type="OrthoDB" id="6422829at2"/>
<keyword evidence="1" id="KW-0472">Membrane</keyword>
<keyword evidence="1" id="KW-0812">Transmembrane</keyword>
<dbReference type="AlphaFoldDB" id="A0A1V0BCY5"/>
<evidence type="ECO:0000256" key="1">
    <source>
        <dbReference type="SAM" id="Phobius"/>
    </source>
</evidence>
<reference evidence="2 3" key="1">
    <citation type="submission" date="2017-03" db="EMBL/GenBank/DDBJ databases">
        <title>Rapid Whole Genome Sequencing of Comamonas kerstersii Causing Continuous ambulatory Peritoneal Dialysis-Associated Peritonitis.</title>
        <authorList>
            <person name="Zheng B."/>
        </authorList>
    </citation>
    <scope>NUCLEOTIDE SEQUENCE [LARGE SCALE GENOMIC DNA]</scope>
    <source>
        <strain evidence="2 3">8943</strain>
    </source>
</reference>
<keyword evidence="1" id="KW-1133">Transmembrane helix</keyword>
<dbReference type="EMBL" id="CP020121">
    <property type="protein sequence ID" value="AQZ97732.1"/>
    <property type="molecule type" value="Genomic_DNA"/>
</dbReference>
<dbReference type="InterPro" id="IPR031709">
    <property type="entry name" value="PutAbiC"/>
</dbReference>
<protein>
    <recommendedName>
        <fullName evidence="4">DUF4760 domain-containing protein</fullName>
    </recommendedName>
</protein>
<evidence type="ECO:0000313" key="2">
    <source>
        <dbReference type="EMBL" id="AQZ97732.1"/>
    </source>
</evidence>
<feature type="transmembrane region" description="Helical" evidence="1">
    <location>
        <begin position="88"/>
        <end position="109"/>
    </location>
</feature>
<gene>
    <name evidence="2" type="ORF">B5M06_05090</name>
</gene>
<feature type="transmembrane region" description="Helical" evidence="1">
    <location>
        <begin position="34"/>
        <end position="53"/>
    </location>
</feature>
<evidence type="ECO:0008006" key="4">
    <source>
        <dbReference type="Google" id="ProtNLM"/>
    </source>
</evidence>
<accession>A0A1V0BCY5</accession>
<name>A0A1V0BCY5_9BURK</name>
<dbReference type="KEGG" id="cke:B5M06_05090"/>
<dbReference type="Pfam" id="PF16872">
    <property type="entry name" value="putAbiC"/>
    <property type="match status" value="1"/>
</dbReference>
<dbReference type="Proteomes" id="UP000242792">
    <property type="component" value="Chromosome"/>
</dbReference>
<proteinExistence type="predicted"/>